<dbReference type="EMBL" id="FNDD01000026">
    <property type="protein sequence ID" value="SDH72928.1"/>
    <property type="molecule type" value="Genomic_DNA"/>
</dbReference>
<dbReference type="SUPFAM" id="SSF53474">
    <property type="entry name" value="alpha/beta-Hydrolases"/>
    <property type="match status" value="1"/>
</dbReference>
<dbReference type="RefSeq" id="WP_093277347.1">
    <property type="nucleotide sequence ID" value="NZ_FNDD01000026.1"/>
</dbReference>
<proteinExistence type="predicted"/>
<dbReference type="GO" id="GO:0016787">
    <property type="term" value="F:hydrolase activity"/>
    <property type="evidence" value="ECO:0007669"/>
    <property type="project" value="UniProtKB-KW"/>
</dbReference>
<name>A0A1G8ESN7_9VIBR</name>
<keyword evidence="1" id="KW-0378">Hydrolase</keyword>
<dbReference type="Pfam" id="PF02450">
    <property type="entry name" value="LCAT"/>
    <property type="match status" value="1"/>
</dbReference>
<dbReference type="InterPro" id="IPR003386">
    <property type="entry name" value="LACT/PDAT_acylTrfase"/>
</dbReference>
<dbReference type="GO" id="GO:0006629">
    <property type="term" value="P:lipid metabolic process"/>
    <property type="evidence" value="ECO:0007669"/>
    <property type="project" value="InterPro"/>
</dbReference>
<dbReference type="GO" id="GO:0008374">
    <property type="term" value="F:O-acyltransferase activity"/>
    <property type="evidence" value="ECO:0007669"/>
    <property type="project" value="InterPro"/>
</dbReference>
<sequence length="218" mass="24113">MNIIILHGLYMHGVVMKPLSQKLRKLGYSTQVVSYNTVAIEDERVFQTIDNALDPQQTNVLVGHSLGGLMIKHYLKARQPSLQLISHVVAVGSPLKGASIAVQLQKLGLGAILGNATLYGLNHHHDEWHYPQKLGSIAGTLPFGFRPLLLGGGLMSDGTVAVKETCIDGMTDHIETPNTHTSMLYRSDIAEQIDHFIRHDQFDHSRARRSHSSKVNLR</sequence>
<organism evidence="1 2">
    <name type="scientific">Vibrio xiamenensis</name>
    <dbReference type="NCBI Taxonomy" id="861298"/>
    <lineage>
        <taxon>Bacteria</taxon>
        <taxon>Pseudomonadati</taxon>
        <taxon>Pseudomonadota</taxon>
        <taxon>Gammaproteobacteria</taxon>
        <taxon>Vibrionales</taxon>
        <taxon>Vibrionaceae</taxon>
        <taxon>Vibrio</taxon>
    </lineage>
</organism>
<reference evidence="1 2" key="1">
    <citation type="submission" date="2016-10" db="EMBL/GenBank/DDBJ databases">
        <authorList>
            <person name="de Groot N.N."/>
        </authorList>
    </citation>
    <scope>NUCLEOTIDE SEQUENCE [LARGE SCALE GENOMIC DNA]</scope>
    <source>
        <strain evidence="1 2">CGMCC 1.10228</strain>
    </source>
</reference>
<protein>
    <submittedName>
        <fullName evidence="1">Triacylglycerol esterase/lipase EstA, alpha/beta hydrolase fold</fullName>
    </submittedName>
</protein>
<dbReference type="Gene3D" id="3.40.50.1820">
    <property type="entry name" value="alpha/beta hydrolase"/>
    <property type="match status" value="1"/>
</dbReference>
<gene>
    <name evidence="1" type="ORF">SAMN04488136_12649</name>
</gene>
<evidence type="ECO:0000313" key="1">
    <source>
        <dbReference type="EMBL" id="SDH72928.1"/>
    </source>
</evidence>
<dbReference type="Proteomes" id="UP000198854">
    <property type="component" value="Unassembled WGS sequence"/>
</dbReference>
<keyword evidence="2" id="KW-1185">Reference proteome</keyword>
<dbReference type="AlphaFoldDB" id="A0A1G8ESN7"/>
<dbReference type="InterPro" id="IPR029058">
    <property type="entry name" value="AB_hydrolase_fold"/>
</dbReference>
<dbReference type="STRING" id="861298.SAMN04488136_12649"/>
<dbReference type="OrthoDB" id="556502at2"/>
<evidence type="ECO:0000313" key="2">
    <source>
        <dbReference type="Proteomes" id="UP000198854"/>
    </source>
</evidence>
<dbReference type="PANTHER" id="PTHR37946:SF1">
    <property type="entry name" value="SLL1969 PROTEIN"/>
    <property type="match status" value="1"/>
</dbReference>
<dbReference type="PANTHER" id="PTHR37946">
    <property type="entry name" value="SLL1969 PROTEIN"/>
    <property type="match status" value="1"/>
</dbReference>
<accession>A0A1G8ESN7</accession>